<dbReference type="EMBL" id="CAWUPB010001199">
    <property type="protein sequence ID" value="CAK7357589.1"/>
    <property type="molecule type" value="Genomic_DNA"/>
</dbReference>
<keyword evidence="2" id="KW-0810">Translation regulation</keyword>
<dbReference type="AlphaFoldDB" id="A0AAV1SY79"/>
<evidence type="ECO:0000256" key="1">
    <source>
        <dbReference type="ARBA" id="ARBA00022737"/>
    </source>
</evidence>
<evidence type="ECO:0000256" key="5">
    <source>
        <dbReference type="SAM" id="MobiDB-lite"/>
    </source>
</evidence>
<keyword evidence="1" id="KW-0677">Repeat</keyword>
<keyword evidence="8" id="KW-1185">Reference proteome</keyword>
<dbReference type="SMART" id="SM00025">
    <property type="entry name" value="Pumilio"/>
    <property type="match status" value="8"/>
</dbReference>
<evidence type="ECO:0000313" key="7">
    <source>
        <dbReference type="EMBL" id="CAK7357589.1"/>
    </source>
</evidence>
<reference evidence="7 8" key="1">
    <citation type="submission" date="2024-01" db="EMBL/GenBank/DDBJ databases">
        <authorList>
            <person name="Waweru B."/>
        </authorList>
    </citation>
    <scope>NUCLEOTIDE SEQUENCE [LARGE SCALE GENOMIC DNA]</scope>
</reference>
<organism evidence="7 8">
    <name type="scientific">Dovyalis caffra</name>
    <dbReference type="NCBI Taxonomy" id="77055"/>
    <lineage>
        <taxon>Eukaryota</taxon>
        <taxon>Viridiplantae</taxon>
        <taxon>Streptophyta</taxon>
        <taxon>Embryophyta</taxon>
        <taxon>Tracheophyta</taxon>
        <taxon>Spermatophyta</taxon>
        <taxon>Magnoliopsida</taxon>
        <taxon>eudicotyledons</taxon>
        <taxon>Gunneridae</taxon>
        <taxon>Pentapetalae</taxon>
        <taxon>rosids</taxon>
        <taxon>fabids</taxon>
        <taxon>Malpighiales</taxon>
        <taxon>Salicaceae</taxon>
        <taxon>Flacourtieae</taxon>
        <taxon>Dovyalis</taxon>
    </lineage>
</organism>
<dbReference type="GO" id="GO:0005737">
    <property type="term" value="C:cytoplasm"/>
    <property type="evidence" value="ECO:0007669"/>
    <property type="project" value="TreeGrafter"/>
</dbReference>
<dbReference type="InterPro" id="IPR033133">
    <property type="entry name" value="PUM-HD"/>
</dbReference>
<dbReference type="InterPro" id="IPR001313">
    <property type="entry name" value="Pumilio_RNA-bd_rpt"/>
</dbReference>
<evidence type="ECO:0000256" key="2">
    <source>
        <dbReference type="ARBA" id="ARBA00022845"/>
    </source>
</evidence>
<name>A0AAV1SY79_9ROSI</name>
<sequence>MEKFSGYSDDSTSETSNSMPFASASGSPVENHSLSVGYRSLTEGRTDTRNHQGLSPRNYLLAAKGGSSPRIQETRIHGLPQYQAGFAKSMMVPQPLFSETIWGSNRLGNGESFQGSSLQPGAWSFVSNFNSLSGSILDDRTGSAGSNLGGIDYSVVQNQGEVRNARTFLGLLQGDGFVKYCSDKDGSRTLNGLLRLRNPEITREIYKKVFALSSSRFPIVFDLMLDQYGWHVFAELIDSLNYQQLRLITYEITKDLHLFTALAIHTHGSNSIKKIIRVLSRSSLISFVTNNLCAAFYLIMTNRIGLYVVSECLNHLRAEDNKLLYEAAISCCLDLAIDHDGSIALIRVINTIQGLQRYRLLDILSTNAVFLSQDPEGNYVIQKVLSLDNPIFTHLVCYQLRGYYAAISLQKGGSHIVEKCLGTEWKSWVIEDFLSNSNTLLHVARDEFGNYVIQKALKVTKKSDSPLYQKLLLRLRPHLSILRSGYGRNVFNLITGGQSVKKL</sequence>
<dbReference type="SUPFAM" id="SSF48371">
    <property type="entry name" value="ARM repeat"/>
    <property type="match status" value="1"/>
</dbReference>
<dbReference type="PROSITE" id="PS50303">
    <property type="entry name" value="PUM_HD"/>
    <property type="match status" value="1"/>
</dbReference>
<feature type="repeat" description="Pumilio" evidence="4">
    <location>
        <begin position="432"/>
        <end position="474"/>
    </location>
</feature>
<dbReference type="PROSITE" id="PS50302">
    <property type="entry name" value="PUM"/>
    <property type="match status" value="1"/>
</dbReference>
<proteinExistence type="predicted"/>
<feature type="region of interest" description="Disordered" evidence="5">
    <location>
        <begin position="1"/>
        <end position="32"/>
    </location>
</feature>
<evidence type="ECO:0000313" key="8">
    <source>
        <dbReference type="Proteomes" id="UP001314170"/>
    </source>
</evidence>
<evidence type="ECO:0000256" key="3">
    <source>
        <dbReference type="ARBA" id="ARBA00022884"/>
    </source>
</evidence>
<comment type="caution">
    <text evidence="7">The sequence shown here is derived from an EMBL/GenBank/DDBJ whole genome shotgun (WGS) entry which is preliminary data.</text>
</comment>
<dbReference type="InterPro" id="IPR011989">
    <property type="entry name" value="ARM-like"/>
</dbReference>
<evidence type="ECO:0000259" key="6">
    <source>
        <dbReference type="PROSITE" id="PS50303"/>
    </source>
</evidence>
<keyword evidence="3" id="KW-0694">RNA-binding</keyword>
<evidence type="ECO:0000256" key="4">
    <source>
        <dbReference type="PROSITE-ProRule" id="PRU00317"/>
    </source>
</evidence>
<dbReference type="GO" id="GO:0006417">
    <property type="term" value="P:regulation of translation"/>
    <property type="evidence" value="ECO:0007669"/>
    <property type="project" value="UniProtKB-KW"/>
</dbReference>
<dbReference type="GO" id="GO:0003729">
    <property type="term" value="F:mRNA binding"/>
    <property type="evidence" value="ECO:0007669"/>
    <property type="project" value="TreeGrafter"/>
</dbReference>
<dbReference type="InterPro" id="IPR016024">
    <property type="entry name" value="ARM-type_fold"/>
</dbReference>
<protein>
    <recommendedName>
        <fullName evidence="6">PUM-HD domain-containing protein</fullName>
    </recommendedName>
</protein>
<dbReference type="PANTHER" id="PTHR12537:SF137">
    <property type="entry name" value="PUMILIO HOMOLOG 16-RELATED"/>
    <property type="match status" value="1"/>
</dbReference>
<accession>A0AAV1SY79</accession>
<dbReference type="Gene3D" id="1.25.10.10">
    <property type="entry name" value="Leucine-rich Repeat Variant"/>
    <property type="match status" value="1"/>
</dbReference>
<dbReference type="PANTHER" id="PTHR12537">
    <property type="entry name" value="RNA BINDING PROTEIN PUMILIO-RELATED"/>
    <property type="match status" value="1"/>
</dbReference>
<feature type="compositionally biased region" description="Polar residues" evidence="5">
    <location>
        <begin position="8"/>
        <end position="32"/>
    </location>
</feature>
<dbReference type="Pfam" id="PF00806">
    <property type="entry name" value="PUF"/>
    <property type="match status" value="4"/>
</dbReference>
<gene>
    <name evidence="7" type="ORF">DCAF_LOCUS27879</name>
</gene>
<dbReference type="Proteomes" id="UP001314170">
    <property type="component" value="Unassembled WGS sequence"/>
</dbReference>
<feature type="domain" description="PUM-HD" evidence="6">
    <location>
        <begin position="150"/>
        <end position="498"/>
    </location>
</feature>